<keyword evidence="4" id="KW-0808">Transferase</keyword>
<evidence type="ECO:0000256" key="5">
    <source>
        <dbReference type="ARBA" id="ARBA00022723"/>
    </source>
</evidence>
<evidence type="ECO:0000256" key="3">
    <source>
        <dbReference type="ARBA" id="ARBA00012142"/>
    </source>
</evidence>
<proteinExistence type="inferred from homology"/>
<dbReference type="NCBIfam" id="NF011314">
    <property type="entry name" value="PRK14725.1"/>
    <property type="match status" value="1"/>
</dbReference>
<evidence type="ECO:0000256" key="4">
    <source>
        <dbReference type="ARBA" id="ARBA00022679"/>
    </source>
</evidence>
<dbReference type="InterPro" id="IPR011037">
    <property type="entry name" value="Pyrv_Knase-like_insert_dom_sf"/>
</dbReference>
<evidence type="ECO:0000256" key="8">
    <source>
        <dbReference type="ARBA" id="ARBA00022840"/>
    </source>
</evidence>
<accession>A0ABQ1R1E6</accession>
<feature type="domain" description="Pyruvate kinase barrel" evidence="12">
    <location>
        <begin position="357"/>
        <end position="574"/>
    </location>
</feature>
<dbReference type="InterPro" id="IPR015793">
    <property type="entry name" value="Pyrv_Knase_brl"/>
</dbReference>
<dbReference type="GO" id="GO:0016301">
    <property type="term" value="F:kinase activity"/>
    <property type="evidence" value="ECO:0007669"/>
    <property type="project" value="UniProtKB-KW"/>
</dbReference>
<dbReference type="Proteomes" id="UP000625780">
    <property type="component" value="Unassembled WGS sequence"/>
</dbReference>
<evidence type="ECO:0000256" key="2">
    <source>
        <dbReference type="ARBA" id="ARBA00008663"/>
    </source>
</evidence>
<evidence type="ECO:0000313" key="14">
    <source>
        <dbReference type="Proteomes" id="UP000625780"/>
    </source>
</evidence>
<evidence type="ECO:0000256" key="11">
    <source>
        <dbReference type="ARBA" id="ARBA00023317"/>
    </source>
</evidence>
<dbReference type="SUPFAM" id="SSF50800">
    <property type="entry name" value="PK beta-barrel domain-like"/>
    <property type="match status" value="1"/>
</dbReference>
<evidence type="ECO:0000256" key="1">
    <source>
        <dbReference type="ARBA" id="ARBA00004997"/>
    </source>
</evidence>
<organism evidence="13 14">
    <name type="scientific">Muriicola marianensis</name>
    <dbReference type="NCBI Taxonomy" id="1324801"/>
    <lineage>
        <taxon>Bacteria</taxon>
        <taxon>Pseudomonadati</taxon>
        <taxon>Bacteroidota</taxon>
        <taxon>Flavobacteriia</taxon>
        <taxon>Flavobacteriales</taxon>
        <taxon>Flavobacteriaceae</taxon>
        <taxon>Muriicola</taxon>
    </lineage>
</organism>
<dbReference type="InterPro" id="IPR015813">
    <property type="entry name" value="Pyrv/PenolPyrv_kinase-like_dom"/>
</dbReference>
<keyword evidence="11 13" id="KW-0670">Pyruvate</keyword>
<dbReference type="EMBL" id="BMFH01000002">
    <property type="protein sequence ID" value="GGD54792.1"/>
    <property type="molecule type" value="Genomic_DNA"/>
</dbReference>
<gene>
    <name evidence="13" type="ORF">GCM10011361_21650</name>
</gene>
<dbReference type="SUPFAM" id="SSF51621">
    <property type="entry name" value="Phosphoenolpyruvate/pyruvate domain"/>
    <property type="match status" value="1"/>
</dbReference>
<dbReference type="EC" id="2.7.1.40" evidence="3"/>
<keyword evidence="7 13" id="KW-0418">Kinase</keyword>
<protein>
    <recommendedName>
        <fullName evidence="3">pyruvate kinase</fullName>
        <ecNumber evidence="3">2.7.1.40</ecNumber>
    </recommendedName>
</protein>
<evidence type="ECO:0000256" key="9">
    <source>
        <dbReference type="ARBA" id="ARBA00022842"/>
    </source>
</evidence>
<dbReference type="InterPro" id="IPR040442">
    <property type="entry name" value="Pyrv_kinase-like_dom_sf"/>
</dbReference>
<evidence type="ECO:0000256" key="7">
    <source>
        <dbReference type="ARBA" id="ARBA00022777"/>
    </source>
</evidence>
<reference evidence="14" key="1">
    <citation type="journal article" date="2019" name="Int. J. Syst. Evol. Microbiol.">
        <title>The Global Catalogue of Microorganisms (GCM) 10K type strain sequencing project: providing services to taxonomists for standard genome sequencing and annotation.</title>
        <authorList>
            <consortium name="The Broad Institute Genomics Platform"/>
            <consortium name="The Broad Institute Genome Sequencing Center for Infectious Disease"/>
            <person name="Wu L."/>
            <person name="Ma J."/>
        </authorList>
    </citation>
    <scope>NUCLEOTIDE SEQUENCE [LARGE SCALE GENOMIC DNA]</scope>
    <source>
        <strain evidence="14">CGMCC 1.12606</strain>
    </source>
</reference>
<evidence type="ECO:0000313" key="13">
    <source>
        <dbReference type="EMBL" id="GGD54792.1"/>
    </source>
</evidence>
<dbReference type="Gene3D" id="3.20.20.60">
    <property type="entry name" value="Phosphoenolpyruvate-binding domains"/>
    <property type="match status" value="2"/>
</dbReference>
<keyword evidence="5" id="KW-0479">Metal-binding</keyword>
<keyword evidence="10" id="KW-0324">Glycolysis</keyword>
<comment type="similarity">
    <text evidence="2">Belongs to the pyruvate kinase family.</text>
</comment>
<dbReference type="PANTHER" id="PTHR11817">
    <property type="entry name" value="PYRUVATE KINASE"/>
    <property type="match status" value="1"/>
</dbReference>
<dbReference type="Gene3D" id="2.40.33.10">
    <property type="entry name" value="PK beta-barrel domain-like"/>
    <property type="match status" value="2"/>
</dbReference>
<evidence type="ECO:0000256" key="6">
    <source>
        <dbReference type="ARBA" id="ARBA00022741"/>
    </source>
</evidence>
<evidence type="ECO:0000256" key="10">
    <source>
        <dbReference type="ARBA" id="ARBA00023152"/>
    </source>
</evidence>
<feature type="domain" description="Pyruvate kinase barrel" evidence="12">
    <location>
        <begin position="134"/>
        <end position="226"/>
    </location>
</feature>
<evidence type="ECO:0000259" key="12">
    <source>
        <dbReference type="Pfam" id="PF00224"/>
    </source>
</evidence>
<keyword evidence="6" id="KW-0547">Nucleotide-binding</keyword>
<dbReference type="InterPro" id="IPR015806">
    <property type="entry name" value="Pyrv_Knase_insert_dom_sf"/>
</dbReference>
<comment type="pathway">
    <text evidence="1">Carbohydrate degradation; glycolysis; pyruvate from D-glyceraldehyde 3-phosphate: step 5/5.</text>
</comment>
<name>A0ABQ1R1E6_9FLAO</name>
<keyword evidence="8" id="KW-0067">ATP-binding</keyword>
<dbReference type="Pfam" id="PF00224">
    <property type="entry name" value="PK"/>
    <property type="match status" value="2"/>
</dbReference>
<dbReference type="RefSeq" id="WP_188370798.1">
    <property type="nucleotide sequence ID" value="NZ_BMFH01000002.1"/>
</dbReference>
<sequence length="611" mass="68656">MAFTNKKTERIKWLIQEISGIIYRLKEYEIKYSAEISAVHPNFAKSAVNLVHYRALRKEDLRPIQKKLADLGLSRLDKPEGHVMASLLASKAILEAFLNNEPIQAHKAGLTFKKSNRLVKTNARSLLGSRSKGRRTRIMVTLPTEVAYDYRMARDMIASGMNCARINCAHNTEEEWDLMIKNVRKASVLLDNKCKITMDLGGPKVRTGPLLGGSQIIKLRPPKDIRGKVIKESKVWMSPKAHPKSKYPHLPVPVSGIENLKKGDKLFFNDSRNKKREFTVLKKTGEGCVVLCDKTCYLETGMKIYRNAELTATPFPVGELPETEPFLILNTGDLLRLHKEAIPGEPAVKDKKGNVISPSHLSCTLEEVFEQVKQGEPVFFDDGRIAGVVLEATPDELIIQIVKARKQGSKLRADKGINFPGSELDIKGLTTRDKKDLAFVVKHADAVNVSFVNRKRDVRELMMELNKLNAPEGFGVILKIETQKGFNNLAKIILEAMKTYPIGVMIARGDLAVECGWNNIGRIQREILMLCRAAHIPDIWATQVLENLAKQGVPSRAEMTDAAMAQRADCVMLNKGPYILQAIEMLDVVYKDMEHYQDKYVQLWPPIVKAT</sequence>
<keyword evidence="14" id="KW-1185">Reference proteome</keyword>
<keyword evidence="9" id="KW-0460">Magnesium</keyword>
<dbReference type="InterPro" id="IPR001697">
    <property type="entry name" value="Pyr_Knase"/>
</dbReference>
<comment type="caution">
    <text evidence="13">The sequence shown here is derived from an EMBL/GenBank/DDBJ whole genome shotgun (WGS) entry which is preliminary data.</text>
</comment>